<feature type="region of interest" description="Disordered" evidence="5">
    <location>
        <begin position="1"/>
        <end position="26"/>
    </location>
</feature>
<evidence type="ECO:0000256" key="3">
    <source>
        <dbReference type="ARBA" id="ARBA00022741"/>
    </source>
</evidence>
<dbReference type="PANTHER" id="PTHR45772">
    <property type="entry name" value="CONSERVED COMPONENT OF ABC TRANSPORTER FOR NATURAL AMINO ACIDS-RELATED"/>
    <property type="match status" value="1"/>
</dbReference>
<dbReference type="InterPro" id="IPR051120">
    <property type="entry name" value="ABC_AA/LPS_Transport"/>
</dbReference>
<dbReference type="InterPro" id="IPR032823">
    <property type="entry name" value="BCA_ABC_TP_C"/>
</dbReference>
<feature type="domain" description="ABC transporter" evidence="6">
    <location>
        <begin position="32"/>
        <end position="280"/>
    </location>
</feature>
<dbReference type="Proteomes" id="UP000214603">
    <property type="component" value="Unassembled WGS sequence"/>
</dbReference>
<protein>
    <submittedName>
        <fullName evidence="7">ABC transporter ATP-binding protein</fullName>
    </submittedName>
</protein>
<keyword evidence="4 7" id="KW-0067">ATP-binding</keyword>
<comment type="caution">
    <text evidence="7">The sequence shown here is derived from an EMBL/GenBank/DDBJ whole genome shotgun (WGS) entry which is preliminary data.</text>
</comment>
<dbReference type="GO" id="GO:0005886">
    <property type="term" value="C:plasma membrane"/>
    <property type="evidence" value="ECO:0007669"/>
    <property type="project" value="TreeGrafter"/>
</dbReference>
<keyword evidence="2" id="KW-0472">Membrane</keyword>
<dbReference type="GO" id="GO:0005524">
    <property type="term" value="F:ATP binding"/>
    <property type="evidence" value="ECO:0007669"/>
    <property type="project" value="UniProtKB-KW"/>
</dbReference>
<dbReference type="PROSITE" id="PS00211">
    <property type="entry name" value="ABC_TRANSPORTER_1"/>
    <property type="match status" value="1"/>
</dbReference>
<evidence type="ECO:0000259" key="6">
    <source>
        <dbReference type="PROSITE" id="PS50893"/>
    </source>
</evidence>
<dbReference type="CDD" id="cd03219">
    <property type="entry name" value="ABC_Mj1267_LivG_branched"/>
    <property type="match status" value="1"/>
</dbReference>
<sequence length="287" mass="31390">MAIQTTPTTSETAAASQDAGPSGTARGGEVLLEVRDVVKAFGGLHAVDHCSFDVRRGTITGLIGPNGAGKTTMFNNITGFITPDSGTIRYRGQDITGLRPDQIFASGLCRTFQIPREHGTMSVLENLMLVPMRQKGENIWNAWFHGAEVRRQEEQNRDKALEVLGYLELTHVRDEYAGNLSGGQKKLLELGRTLMTGPELVLLDEPAAGVNRTLLKRLTSNIEYLSRERGITFLLIEHDMNMVMSLCDPVIVMSEGRKLVEGSPDEVRNNQSVLEAYLGGQYAAAEG</sequence>
<accession>A0A225MG91</accession>
<dbReference type="EMBL" id="NJIH01000006">
    <property type="protein sequence ID" value="OWT60376.1"/>
    <property type="molecule type" value="Genomic_DNA"/>
</dbReference>
<evidence type="ECO:0000256" key="2">
    <source>
        <dbReference type="ARBA" id="ARBA00022475"/>
    </source>
</evidence>
<evidence type="ECO:0000256" key="5">
    <source>
        <dbReference type="SAM" id="MobiDB-lite"/>
    </source>
</evidence>
<evidence type="ECO:0000256" key="4">
    <source>
        <dbReference type="ARBA" id="ARBA00022840"/>
    </source>
</evidence>
<evidence type="ECO:0000256" key="1">
    <source>
        <dbReference type="ARBA" id="ARBA00022448"/>
    </source>
</evidence>
<dbReference type="SMART" id="SM00382">
    <property type="entry name" value="AAA"/>
    <property type="match status" value="1"/>
</dbReference>
<dbReference type="InterPro" id="IPR003593">
    <property type="entry name" value="AAA+_ATPase"/>
</dbReference>
<keyword evidence="3" id="KW-0547">Nucleotide-binding</keyword>
<dbReference type="RefSeq" id="WP_088603634.1">
    <property type="nucleotide sequence ID" value="NZ_NJIH01000006.1"/>
</dbReference>
<dbReference type="AlphaFoldDB" id="A0A225MG91"/>
<dbReference type="InterPro" id="IPR017871">
    <property type="entry name" value="ABC_transporter-like_CS"/>
</dbReference>
<reference evidence="8" key="1">
    <citation type="submission" date="2017-06" db="EMBL/GenBank/DDBJ databases">
        <title>Herbaspirillum phytohormonus sp. nov., isolated from the root nodule of Robinia pseudoacacia in lead-zinc mine.</title>
        <authorList>
            <person name="Fan M."/>
            <person name="Lin Y."/>
        </authorList>
    </citation>
    <scope>NUCLEOTIDE SEQUENCE [LARGE SCALE GENOMIC DNA]</scope>
    <source>
        <strain evidence="8">SC-089</strain>
    </source>
</reference>
<organism evidence="7 8">
    <name type="scientific">Candidimonas nitroreducens</name>
    <dbReference type="NCBI Taxonomy" id="683354"/>
    <lineage>
        <taxon>Bacteria</taxon>
        <taxon>Pseudomonadati</taxon>
        <taxon>Pseudomonadota</taxon>
        <taxon>Betaproteobacteria</taxon>
        <taxon>Burkholderiales</taxon>
        <taxon>Alcaligenaceae</taxon>
        <taxon>Candidimonas</taxon>
    </lineage>
</organism>
<dbReference type="Pfam" id="PF00005">
    <property type="entry name" value="ABC_tran"/>
    <property type="match status" value="1"/>
</dbReference>
<gene>
    <name evidence="7" type="ORF">CEY11_12105</name>
</gene>
<dbReference type="PANTHER" id="PTHR45772:SF9">
    <property type="entry name" value="CONSERVED COMPONENT OF ABC TRANSPORTER FOR NATURAL AMINO ACIDS"/>
    <property type="match status" value="1"/>
</dbReference>
<dbReference type="OrthoDB" id="9781337at2"/>
<dbReference type="SUPFAM" id="SSF52540">
    <property type="entry name" value="P-loop containing nucleoside triphosphate hydrolases"/>
    <property type="match status" value="1"/>
</dbReference>
<dbReference type="FunFam" id="3.40.50.300:FF:000421">
    <property type="entry name" value="Branched-chain amino acid ABC transporter ATP-binding protein"/>
    <property type="match status" value="1"/>
</dbReference>
<evidence type="ECO:0000313" key="7">
    <source>
        <dbReference type="EMBL" id="OWT60376.1"/>
    </source>
</evidence>
<keyword evidence="2" id="KW-1003">Cell membrane</keyword>
<dbReference type="Pfam" id="PF12399">
    <property type="entry name" value="BCA_ABC_TP_C"/>
    <property type="match status" value="1"/>
</dbReference>
<keyword evidence="1" id="KW-0813">Transport</keyword>
<name>A0A225MG91_9BURK</name>
<dbReference type="InterPro" id="IPR027417">
    <property type="entry name" value="P-loop_NTPase"/>
</dbReference>
<keyword evidence="8" id="KW-1185">Reference proteome</keyword>
<proteinExistence type="predicted"/>
<dbReference type="Gene3D" id="3.40.50.300">
    <property type="entry name" value="P-loop containing nucleotide triphosphate hydrolases"/>
    <property type="match status" value="1"/>
</dbReference>
<dbReference type="GO" id="GO:0016887">
    <property type="term" value="F:ATP hydrolysis activity"/>
    <property type="evidence" value="ECO:0007669"/>
    <property type="project" value="InterPro"/>
</dbReference>
<feature type="compositionally biased region" description="Low complexity" evidence="5">
    <location>
        <begin position="1"/>
        <end position="15"/>
    </location>
</feature>
<dbReference type="InterPro" id="IPR003439">
    <property type="entry name" value="ABC_transporter-like_ATP-bd"/>
</dbReference>
<evidence type="ECO:0000313" key="8">
    <source>
        <dbReference type="Proteomes" id="UP000214603"/>
    </source>
</evidence>
<dbReference type="PROSITE" id="PS50893">
    <property type="entry name" value="ABC_TRANSPORTER_2"/>
    <property type="match status" value="1"/>
</dbReference>